<gene>
    <name evidence="1" type="ORF">SORDD27_00279</name>
</gene>
<evidence type="ECO:0000313" key="2">
    <source>
        <dbReference type="Proteomes" id="UP000072363"/>
    </source>
</evidence>
<comment type="caution">
    <text evidence="1">The sequence shown here is derived from an EMBL/GenBank/DDBJ whole genome shotgun (WGS) entry which is preliminary data.</text>
</comment>
<proteinExistence type="predicted"/>
<dbReference type="EMBL" id="LQNZ01000019">
    <property type="protein sequence ID" value="KXT96131.1"/>
    <property type="molecule type" value="Genomic_DNA"/>
</dbReference>
<evidence type="ECO:0000313" key="1">
    <source>
        <dbReference type="EMBL" id="KXT96131.1"/>
    </source>
</evidence>
<dbReference type="Proteomes" id="UP000072363">
    <property type="component" value="Unassembled WGS sequence"/>
</dbReference>
<accession>A0A139Q146</accession>
<reference evidence="1 2" key="1">
    <citation type="submission" date="2016-01" db="EMBL/GenBank/DDBJ databases">
        <title>Highly variable Streptococcus oralis are common among viridans streptococci isolated from primates.</title>
        <authorList>
            <person name="Denapaite D."/>
            <person name="Rieger M."/>
            <person name="Koendgen S."/>
            <person name="Brueckner R."/>
            <person name="Ochigava I."/>
            <person name="Kappeler P."/>
            <person name="Maetz-Rensing K."/>
            <person name="Leendertz F."/>
            <person name="Hakenbeck R."/>
        </authorList>
    </citation>
    <scope>NUCLEOTIDE SEQUENCE [LARGE SCALE GENOMIC DNA]</scope>
    <source>
        <strain evidence="1 2">DD27</strain>
    </source>
</reference>
<organism evidence="1 2">
    <name type="scientific">Streptococcus oralis</name>
    <dbReference type="NCBI Taxonomy" id="1303"/>
    <lineage>
        <taxon>Bacteria</taxon>
        <taxon>Bacillati</taxon>
        <taxon>Bacillota</taxon>
        <taxon>Bacilli</taxon>
        <taxon>Lactobacillales</taxon>
        <taxon>Streptococcaceae</taxon>
        <taxon>Streptococcus</taxon>
    </lineage>
</organism>
<protein>
    <submittedName>
        <fullName evidence="1">Uncharacterized protein</fullName>
    </submittedName>
</protein>
<name>A0A139Q146_STROR</name>
<dbReference type="PATRIC" id="fig|1303.82.peg.294"/>
<sequence length="42" mass="4995">MELDGEKTGFNDKFQSRASSVFQFLSMKNLCKLFQNMVEWMQ</sequence>
<dbReference type="AlphaFoldDB" id="A0A139Q146"/>